<feature type="domain" description="C2H2-type" evidence="11">
    <location>
        <begin position="801"/>
        <end position="828"/>
    </location>
</feature>
<dbReference type="AlphaFoldDB" id="A0A3P8UJB7"/>
<dbReference type="GO" id="GO:0000977">
    <property type="term" value="F:RNA polymerase II transcription regulatory region sequence-specific DNA binding"/>
    <property type="evidence" value="ECO:0007669"/>
    <property type="project" value="TreeGrafter"/>
</dbReference>
<feature type="domain" description="C2H2-type" evidence="11">
    <location>
        <begin position="830"/>
        <end position="857"/>
    </location>
</feature>
<feature type="domain" description="C2H2-type" evidence="11">
    <location>
        <begin position="321"/>
        <end position="349"/>
    </location>
</feature>
<dbReference type="Ensembl" id="ENSCSET00000003353.1">
    <property type="protein sequence ID" value="ENSCSEP00000003308.1"/>
    <property type="gene ID" value="ENSCSEG00000002162.1"/>
</dbReference>
<keyword evidence="3" id="KW-0479">Metal-binding</keyword>
<organism evidence="12 13">
    <name type="scientific">Cynoglossus semilaevis</name>
    <name type="common">Tongue sole</name>
    <dbReference type="NCBI Taxonomy" id="244447"/>
    <lineage>
        <taxon>Eukaryota</taxon>
        <taxon>Metazoa</taxon>
        <taxon>Chordata</taxon>
        <taxon>Craniata</taxon>
        <taxon>Vertebrata</taxon>
        <taxon>Euteleostomi</taxon>
        <taxon>Actinopterygii</taxon>
        <taxon>Neopterygii</taxon>
        <taxon>Teleostei</taxon>
        <taxon>Neoteleostei</taxon>
        <taxon>Acanthomorphata</taxon>
        <taxon>Carangaria</taxon>
        <taxon>Pleuronectiformes</taxon>
        <taxon>Pleuronectoidei</taxon>
        <taxon>Cynoglossidae</taxon>
        <taxon>Cynoglossinae</taxon>
        <taxon>Cynoglossus</taxon>
    </lineage>
</organism>
<evidence type="ECO:0000313" key="13">
    <source>
        <dbReference type="Proteomes" id="UP000265120"/>
    </source>
</evidence>
<dbReference type="FunFam" id="3.30.160.60:FF:002343">
    <property type="entry name" value="Zinc finger protein 33A"/>
    <property type="match status" value="1"/>
</dbReference>
<dbReference type="InterPro" id="IPR013087">
    <property type="entry name" value="Znf_C2H2_type"/>
</dbReference>
<keyword evidence="6" id="KW-0862">Zinc</keyword>
<dbReference type="PANTHER" id="PTHR24381:SF445">
    <property type="entry name" value="GASTRULA ZINC FINGER PROTEIN XLCGF28.1-LIKE-RELATED"/>
    <property type="match status" value="1"/>
</dbReference>
<name>A0A3P8UJB7_CYNSE</name>
<keyword evidence="7" id="KW-0238">DNA-binding</keyword>
<dbReference type="InParanoid" id="A0A3P8UJB7"/>
<evidence type="ECO:0000256" key="5">
    <source>
        <dbReference type="ARBA" id="ARBA00022771"/>
    </source>
</evidence>
<feature type="domain" description="C2H2-type" evidence="11">
    <location>
        <begin position="886"/>
        <end position="914"/>
    </location>
</feature>
<evidence type="ECO:0000256" key="2">
    <source>
        <dbReference type="ARBA" id="ARBA00006991"/>
    </source>
</evidence>
<evidence type="ECO:0000259" key="11">
    <source>
        <dbReference type="PROSITE" id="PS50157"/>
    </source>
</evidence>
<comment type="similarity">
    <text evidence="2">Belongs to the krueppel C2H2-type zinc-finger protein family.</text>
</comment>
<evidence type="ECO:0000256" key="8">
    <source>
        <dbReference type="ARBA" id="ARBA00023242"/>
    </source>
</evidence>
<dbReference type="GO" id="GO:0008270">
    <property type="term" value="F:zinc ion binding"/>
    <property type="evidence" value="ECO:0007669"/>
    <property type="project" value="UniProtKB-KW"/>
</dbReference>
<protein>
    <submittedName>
        <fullName evidence="12">Zinc finger protein 271-like</fullName>
    </submittedName>
</protein>
<evidence type="ECO:0000256" key="7">
    <source>
        <dbReference type="ARBA" id="ARBA00023125"/>
    </source>
</evidence>
<feature type="domain" description="C2H2-type" evidence="11">
    <location>
        <begin position="578"/>
        <end position="605"/>
    </location>
</feature>
<feature type="domain" description="C2H2-type" evidence="11">
    <location>
        <begin position="773"/>
        <end position="800"/>
    </location>
</feature>
<sequence>MCEVKEEIDEDVVRHEASLKPFSEPFLLILSPPPAFLPVPGEPTTFWHKWLKAFETYLGALGETELADSSKCLLLQNCLGLEGQRIFSTLIQSGSTYAAAISVLTSFFTSDRSTQTSRLKFHQRAQKPEETVDQFVSALDELLQPCNYEGAKDEVILNQLTLKTKSLRLRERLLLEKETLTLSKAMLISKEVESALTESEQFDFHEVSVDIGDDVYPPVKKKAKRGRPRRGEIRIKAKPQAAKVPAKSSFKDNFYYSNDKLYYSDNEEDDCTSAAEDDETCGVDENSKKASVSRCNKSTDKDLLISVSSLRKDKQLKKERPYCPICVNRFFRDVNKLARHMRSHTKEKPFRCPVCAVTCSQSYHMIRHLRNQHGAGQHVCFTCGKTLGSSAELRSHKKEHVSESVTCLHCQEVFTDTDTYLIHVQSHSTTADTEEVKNQSDHLGDEADQNQTDSVNEDSPESEGVETMDSGAEESQDGDGAKEKKLPPKSKTKAKKCEKQVEEKSAVSHFQVPKTPGPQSHICGDCGKVFGRTYHLKRHILTHHKAANQEKYGCPECQKSFAFQIDLTKHMQRHAKDGICPKCQKTFDDPEELETHMEMHDKPYSCHSCGKRFKVEYALKKHEEGHGNEQYYCSLCKKHFIKLSHYKRHTQVHERRESRCPHCNIVFLQLTALKYHLRTHTVERPFQCTWCMDTFETKEELEQHSLKHRKFRKERPYTCTRCDYAFPTLPELTEHMNTHEGEQPSCCPICGRTFLNKNKLEKHLSIHTGERPHLCSVCGNGFPSAASLKLHVNIHTGEKPFQCSQCSKAFRSSSGLRLHSRQHMEVRPSYECRECGRRYGRMTELKMHQRYHTGDKPYACTCCSKRFISKDKLNVHMRVHTGERPYSCPHCGQTFTQTGDRNRHIGKYHALEPVDS</sequence>
<dbReference type="FunFam" id="3.30.160.60:FF:000110">
    <property type="entry name" value="Zinc finger protein-like"/>
    <property type="match status" value="1"/>
</dbReference>
<dbReference type="SMART" id="SM00355">
    <property type="entry name" value="ZnF_C2H2"/>
    <property type="match status" value="18"/>
</dbReference>
<keyword evidence="4" id="KW-0677">Repeat</keyword>
<keyword evidence="13" id="KW-1185">Reference proteome</keyword>
<dbReference type="InterPro" id="IPR036236">
    <property type="entry name" value="Znf_C2H2_sf"/>
</dbReference>
<feature type="domain" description="C2H2-type" evidence="11">
    <location>
        <begin position="717"/>
        <end position="744"/>
    </location>
</feature>
<feature type="domain" description="C2H2-type" evidence="11">
    <location>
        <begin position="686"/>
        <end position="713"/>
    </location>
</feature>
<keyword evidence="8" id="KW-0539">Nucleus</keyword>
<dbReference type="Pfam" id="PF00096">
    <property type="entry name" value="zf-C2H2"/>
    <property type="match status" value="9"/>
</dbReference>
<dbReference type="OMA" id="CVGRRFR"/>
<dbReference type="FunFam" id="3.30.160.60:FF:001437">
    <property type="entry name" value="Zinc finger protein 594"/>
    <property type="match status" value="1"/>
</dbReference>
<accession>A0A3P8UJB7</accession>
<dbReference type="Proteomes" id="UP000265120">
    <property type="component" value="Chromosome 9"/>
</dbReference>
<feature type="region of interest" description="Disordered" evidence="10">
    <location>
        <begin position="428"/>
        <end position="514"/>
    </location>
</feature>
<dbReference type="GO" id="GO:0005634">
    <property type="term" value="C:nucleus"/>
    <property type="evidence" value="ECO:0007669"/>
    <property type="project" value="UniProtKB-SubCell"/>
</dbReference>
<dbReference type="FunFam" id="3.30.160.60:FF:000688">
    <property type="entry name" value="zinc finger protein 197 isoform X1"/>
    <property type="match status" value="1"/>
</dbReference>
<feature type="domain" description="C2H2-type" evidence="11">
    <location>
        <begin position="552"/>
        <end position="579"/>
    </location>
</feature>
<dbReference type="Pfam" id="PF13912">
    <property type="entry name" value="zf-C2H2_6"/>
    <property type="match status" value="1"/>
</dbReference>
<reference evidence="12 13" key="1">
    <citation type="journal article" date="2014" name="Nat. Genet.">
        <title>Whole-genome sequence of a flatfish provides insights into ZW sex chromosome evolution and adaptation to a benthic lifestyle.</title>
        <authorList>
            <person name="Chen S."/>
            <person name="Zhang G."/>
            <person name="Shao C."/>
            <person name="Huang Q."/>
            <person name="Liu G."/>
            <person name="Zhang P."/>
            <person name="Song W."/>
            <person name="An N."/>
            <person name="Chalopin D."/>
            <person name="Volff J.N."/>
            <person name="Hong Y."/>
            <person name="Li Q."/>
            <person name="Sha Z."/>
            <person name="Zhou H."/>
            <person name="Xie M."/>
            <person name="Yu Q."/>
            <person name="Liu Y."/>
            <person name="Xiang H."/>
            <person name="Wang N."/>
            <person name="Wu K."/>
            <person name="Yang C."/>
            <person name="Zhou Q."/>
            <person name="Liao X."/>
            <person name="Yang L."/>
            <person name="Hu Q."/>
            <person name="Zhang J."/>
            <person name="Meng L."/>
            <person name="Jin L."/>
            <person name="Tian Y."/>
            <person name="Lian J."/>
            <person name="Yang J."/>
            <person name="Miao G."/>
            <person name="Liu S."/>
            <person name="Liang Z."/>
            <person name="Yan F."/>
            <person name="Li Y."/>
            <person name="Sun B."/>
            <person name="Zhang H."/>
            <person name="Zhang J."/>
            <person name="Zhu Y."/>
            <person name="Du M."/>
            <person name="Zhao Y."/>
            <person name="Schartl M."/>
            <person name="Tang Q."/>
            <person name="Wang J."/>
        </authorList>
    </citation>
    <scope>NUCLEOTIDE SEQUENCE</scope>
</reference>
<evidence type="ECO:0000256" key="6">
    <source>
        <dbReference type="ARBA" id="ARBA00022833"/>
    </source>
</evidence>
<feature type="domain" description="C2H2-type" evidence="11">
    <location>
        <begin position="521"/>
        <end position="543"/>
    </location>
</feature>
<dbReference type="PROSITE" id="PS00028">
    <property type="entry name" value="ZINC_FINGER_C2H2_1"/>
    <property type="match status" value="15"/>
</dbReference>
<keyword evidence="5 9" id="KW-0863">Zinc-finger</keyword>
<evidence type="ECO:0000256" key="4">
    <source>
        <dbReference type="ARBA" id="ARBA00022737"/>
    </source>
</evidence>
<dbReference type="GO" id="GO:0000981">
    <property type="term" value="F:DNA-binding transcription factor activity, RNA polymerase II-specific"/>
    <property type="evidence" value="ECO:0007669"/>
    <property type="project" value="TreeGrafter"/>
</dbReference>
<evidence type="ECO:0000313" key="12">
    <source>
        <dbReference type="Ensembl" id="ENSCSEP00000003308.1"/>
    </source>
</evidence>
<reference evidence="12" key="2">
    <citation type="submission" date="2025-08" db="UniProtKB">
        <authorList>
            <consortium name="Ensembl"/>
        </authorList>
    </citation>
    <scope>IDENTIFICATION</scope>
</reference>
<feature type="domain" description="C2H2-type" evidence="11">
    <location>
        <begin position="378"/>
        <end position="405"/>
    </location>
</feature>
<evidence type="ECO:0000256" key="10">
    <source>
        <dbReference type="SAM" id="MobiDB-lite"/>
    </source>
</evidence>
<reference evidence="12" key="3">
    <citation type="submission" date="2025-09" db="UniProtKB">
        <authorList>
            <consortium name="Ensembl"/>
        </authorList>
    </citation>
    <scope>IDENTIFICATION</scope>
</reference>
<evidence type="ECO:0000256" key="9">
    <source>
        <dbReference type="PROSITE-ProRule" id="PRU00042"/>
    </source>
</evidence>
<feature type="compositionally biased region" description="Basic and acidic residues" evidence="10">
    <location>
        <begin position="495"/>
        <end position="506"/>
    </location>
</feature>
<proteinExistence type="inferred from homology"/>
<dbReference type="FunFam" id="3.30.160.60:FF:001963">
    <property type="entry name" value="Replication initiator 1"/>
    <property type="match status" value="1"/>
</dbReference>
<comment type="subcellular location">
    <subcellularLocation>
        <location evidence="1">Nucleus</location>
    </subcellularLocation>
</comment>
<dbReference type="PROSITE" id="PS50157">
    <property type="entry name" value="ZINC_FINGER_C2H2_2"/>
    <property type="match status" value="16"/>
</dbReference>
<dbReference type="GeneTree" id="ENSGT00940000170908"/>
<feature type="compositionally biased region" description="Acidic residues" evidence="10">
    <location>
        <begin position="455"/>
        <end position="477"/>
    </location>
</feature>
<dbReference type="Gene3D" id="3.30.160.60">
    <property type="entry name" value="Classic Zinc Finger"/>
    <property type="match status" value="14"/>
</dbReference>
<feature type="domain" description="C2H2-type" evidence="11">
    <location>
        <begin position="858"/>
        <end position="885"/>
    </location>
</feature>
<dbReference type="PANTHER" id="PTHR24381">
    <property type="entry name" value="ZINC FINGER PROTEIN"/>
    <property type="match status" value="1"/>
</dbReference>
<feature type="domain" description="C2H2-type" evidence="11">
    <location>
        <begin position="658"/>
        <end position="685"/>
    </location>
</feature>
<evidence type="ECO:0000256" key="3">
    <source>
        <dbReference type="ARBA" id="ARBA00022723"/>
    </source>
</evidence>
<feature type="domain" description="C2H2-type" evidence="11">
    <location>
        <begin position="604"/>
        <end position="631"/>
    </location>
</feature>
<dbReference type="SUPFAM" id="SSF57667">
    <property type="entry name" value="beta-beta-alpha zinc fingers"/>
    <property type="match status" value="7"/>
</dbReference>
<feature type="domain" description="C2H2-type" evidence="11">
    <location>
        <begin position="745"/>
        <end position="772"/>
    </location>
</feature>
<feature type="compositionally biased region" description="Basic and acidic residues" evidence="10">
    <location>
        <begin position="434"/>
        <end position="445"/>
    </location>
</feature>
<feature type="domain" description="C2H2-type" evidence="11">
    <location>
        <begin position="631"/>
        <end position="658"/>
    </location>
</feature>
<evidence type="ECO:0000256" key="1">
    <source>
        <dbReference type="ARBA" id="ARBA00004123"/>
    </source>
</evidence>